<name>Q4SS76_TETNG</name>
<evidence type="ECO:0000313" key="1">
    <source>
        <dbReference type="EMBL" id="CAF96506.1"/>
    </source>
</evidence>
<protein>
    <submittedName>
        <fullName evidence="1">(spotted green pufferfish) hypothetical protein</fullName>
    </submittedName>
</protein>
<comment type="caution">
    <text evidence="1">The sequence shown here is derived from an EMBL/GenBank/DDBJ whole genome shotgun (WGS) entry which is preliminary data.</text>
</comment>
<sequence>MRRRVKHTYYDPLRHLQGSSVAGWLLDNVLSYVGYVKTLLQTKANVGACYVALFRGPGQLAEGLWR</sequence>
<reference evidence="1" key="1">
    <citation type="journal article" date="2004" name="Nature">
        <title>Genome duplication in the teleost fish Tetraodon nigroviridis reveals the early vertebrate proto-karyotype.</title>
        <authorList>
            <person name="Jaillon O."/>
            <person name="Aury J.-M."/>
            <person name="Brunet F."/>
            <person name="Petit J.-L."/>
            <person name="Stange-Thomann N."/>
            <person name="Mauceli E."/>
            <person name="Bouneau L."/>
            <person name="Fischer C."/>
            <person name="Ozouf-Costaz C."/>
            <person name="Bernot A."/>
            <person name="Nicaud S."/>
            <person name="Jaffe D."/>
            <person name="Fisher S."/>
            <person name="Lutfalla G."/>
            <person name="Dossat C."/>
            <person name="Segurens B."/>
            <person name="Dasilva C."/>
            <person name="Salanoubat M."/>
            <person name="Levy M."/>
            <person name="Boudet N."/>
            <person name="Castellano S."/>
            <person name="Anthouard V."/>
            <person name="Jubin C."/>
            <person name="Castelli V."/>
            <person name="Katinka M."/>
            <person name="Vacherie B."/>
            <person name="Biemont C."/>
            <person name="Skalli Z."/>
            <person name="Cattolico L."/>
            <person name="Poulain J."/>
            <person name="De Berardinis V."/>
            <person name="Cruaud C."/>
            <person name="Duprat S."/>
            <person name="Brottier P."/>
            <person name="Coutanceau J.-P."/>
            <person name="Gouzy J."/>
            <person name="Parra G."/>
            <person name="Lardier G."/>
            <person name="Chapple C."/>
            <person name="McKernan K.J."/>
            <person name="McEwan P."/>
            <person name="Bosak S."/>
            <person name="Kellis M."/>
            <person name="Volff J.-N."/>
            <person name="Guigo R."/>
            <person name="Zody M.C."/>
            <person name="Mesirov J."/>
            <person name="Lindblad-Toh K."/>
            <person name="Birren B."/>
            <person name="Nusbaum C."/>
            <person name="Kahn D."/>
            <person name="Robinson-Rechavi M."/>
            <person name="Laudet V."/>
            <person name="Schachter V."/>
            <person name="Quetier F."/>
            <person name="Saurin W."/>
            <person name="Scarpelli C."/>
            <person name="Wincker P."/>
            <person name="Lander E.S."/>
            <person name="Weissenbach J."/>
            <person name="Roest Crollius H."/>
        </authorList>
    </citation>
    <scope>NUCLEOTIDE SEQUENCE [LARGE SCALE GENOMIC DNA]</scope>
</reference>
<gene>
    <name evidence="1" type="ORF">GSTENG00013568001</name>
</gene>
<dbReference type="KEGG" id="tng:GSTEN00013568G001"/>
<accession>Q4SS76</accession>
<dbReference type="EMBL" id="CAAE01014479">
    <property type="protein sequence ID" value="CAF96506.1"/>
    <property type="molecule type" value="Genomic_DNA"/>
</dbReference>
<proteinExistence type="predicted"/>
<dbReference type="AlphaFoldDB" id="Q4SS76"/>
<reference evidence="1" key="2">
    <citation type="submission" date="2004-02" db="EMBL/GenBank/DDBJ databases">
        <authorList>
            <consortium name="Genoscope"/>
            <consortium name="Whitehead Institute Centre for Genome Research"/>
        </authorList>
    </citation>
    <scope>NUCLEOTIDE SEQUENCE</scope>
</reference>
<organism evidence="1">
    <name type="scientific">Tetraodon nigroviridis</name>
    <name type="common">Spotted green pufferfish</name>
    <name type="synonym">Chelonodon nigroviridis</name>
    <dbReference type="NCBI Taxonomy" id="99883"/>
    <lineage>
        <taxon>Eukaryota</taxon>
        <taxon>Metazoa</taxon>
        <taxon>Chordata</taxon>
        <taxon>Craniata</taxon>
        <taxon>Vertebrata</taxon>
        <taxon>Euteleostomi</taxon>
        <taxon>Actinopterygii</taxon>
        <taxon>Neopterygii</taxon>
        <taxon>Teleostei</taxon>
        <taxon>Neoteleostei</taxon>
        <taxon>Acanthomorphata</taxon>
        <taxon>Eupercaria</taxon>
        <taxon>Tetraodontiformes</taxon>
        <taxon>Tetradontoidea</taxon>
        <taxon>Tetraodontidae</taxon>
        <taxon>Tetraodon</taxon>
    </lineage>
</organism>